<dbReference type="InterPro" id="IPR039425">
    <property type="entry name" value="RNA_pol_sigma-70-like"/>
</dbReference>
<evidence type="ECO:0000259" key="8">
    <source>
        <dbReference type="Pfam" id="PF08281"/>
    </source>
</evidence>
<dbReference type="InterPro" id="IPR013325">
    <property type="entry name" value="RNA_pol_sigma_r2"/>
</dbReference>
<dbReference type="Gene3D" id="1.10.1740.10">
    <property type="match status" value="1"/>
</dbReference>
<keyword evidence="4 6" id="KW-0238">DNA-binding</keyword>
<dbReference type="CDD" id="cd06171">
    <property type="entry name" value="Sigma70_r4"/>
    <property type="match status" value="1"/>
</dbReference>
<evidence type="ECO:0000256" key="6">
    <source>
        <dbReference type="RuleBase" id="RU000716"/>
    </source>
</evidence>
<evidence type="ECO:0000256" key="5">
    <source>
        <dbReference type="ARBA" id="ARBA00023163"/>
    </source>
</evidence>
<evidence type="ECO:0000256" key="1">
    <source>
        <dbReference type="ARBA" id="ARBA00010641"/>
    </source>
</evidence>
<evidence type="ECO:0000256" key="4">
    <source>
        <dbReference type="ARBA" id="ARBA00023125"/>
    </source>
</evidence>
<dbReference type="InterPro" id="IPR007627">
    <property type="entry name" value="RNA_pol_sigma70_r2"/>
</dbReference>
<dbReference type="PANTHER" id="PTHR43133">
    <property type="entry name" value="RNA POLYMERASE ECF-TYPE SIGMA FACTO"/>
    <property type="match status" value="1"/>
</dbReference>
<evidence type="ECO:0000259" key="7">
    <source>
        <dbReference type="Pfam" id="PF04542"/>
    </source>
</evidence>
<evidence type="ECO:0000256" key="3">
    <source>
        <dbReference type="ARBA" id="ARBA00023082"/>
    </source>
</evidence>
<dbReference type="InterPro" id="IPR000838">
    <property type="entry name" value="RNA_pol_sigma70_ECF_CS"/>
</dbReference>
<gene>
    <name evidence="9" type="ORF">L1F29_26710</name>
</gene>
<dbReference type="InterPro" id="IPR036388">
    <property type="entry name" value="WH-like_DNA-bd_sf"/>
</dbReference>
<dbReference type="SUPFAM" id="SSF88946">
    <property type="entry name" value="Sigma2 domain of RNA polymerase sigma factors"/>
    <property type="match status" value="1"/>
</dbReference>
<dbReference type="PANTHER" id="PTHR43133:SF8">
    <property type="entry name" value="RNA POLYMERASE SIGMA FACTOR HI_1459-RELATED"/>
    <property type="match status" value="1"/>
</dbReference>
<dbReference type="InterPro" id="IPR013249">
    <property type="entry name" value="RNA_pol_sigma70_r4_t2"/>
</dbReference>
<protein>
    <recommendedName>
        <fullName evidence="6">RNA polymerase sigma factor</fullName>
    </recommendedName>
</protein>
<feature type="domain" description="RNA polymerase sigma-70 region 2" evidence="7">
    <location>
        <begin position="26"/>
        <end position="91"/>
    </location>
</feature>
<name>A0ABY5S525_9BACL</name>
<dbReference type="Gene3D" id="1.10.10.10">
    <property type="entry name" value="Winged helix-like DNA-binding domain superfamily/Winged helix DNA-binding domain"/>
    <property type="match status" value="1"/>
</dbReference>
<evidence type="ECO:0000313" key="10">
    <source>
        <dbReference type="Proteomes" id="UP001057877"/>
    </source>
</evidence>
<sequence>MSGAHDASPPVNPDNQGEYKAFEPIVRQYYGRIRNYFMMKVDSASAEDLTQQVFLKAMENLHTFRRDSSVFTWLYTIAHNTLKNEYRRRSRSQESLYDGIDWSSRFVSLDFEQNLEIRIDISAALKKLSMLDQQIITLRFFVDCTLSEIAEIVGMRESAVKNRLYRSLDKLRSEMQNWRGLKIMSIQQMVSIVNMNDSDAVKNDSQANVYEDLFNELNNSVNRLIAKLNHKPTKKVVIELYPDLPTFHAAVGEADAPDWFMGIYEDNSIKIVSPLNPGPEHTYQSILKSTTHLFAMWLVTDINPQAPRWLRQGLGGYEAGQMSQAYIKDSIREAVHKGTIPTLEELEDDSWELQTTGGFQFSYKMVEFIVKEYGVDALNKIIRNPGDFQGIFHCSEAELRERWIADLKKQV</sequence>
<dbReference type="PROSITE" id="PS01063">
    <property type="entry name" value="SIGMA70_ECF"/>
    <property type="match status" value="1"/>
</dbReference>
<keyword evidence="10" id="KW-1185">Reference proteome</keyword>
<keyword evidence="3 6" id="KW-0731">Sigma factor</keyword>
<dbReference type="Pfam" id="PF04542">
    <property type="entry name" value="Sigma70_r2"/>
    <property type="match status" value="1"/>
</dbReference>
<evidence type="ECO:0000313" key="9">
    <source>
        <dbReference type="EMBL" id="UVI29002.1"/>
    </source>
</evidence>
<organism evidence="9 10">
    <name type="scientific">Paenibacillus spongiae</name>
    <dbReference type="NCBI Taxonomy" id="2909671"/>
    <lineage>
        <taxon>Bacteria</taxon>
        <taxon>Bacillati</taxon>
        <taxon>Bacillota</taxon>
        <taxon>Bacilli</taxon>
        <taxon>Bacillales</taxon>
        <taxon>Paenibacillaceae</taxon>
        <taxon>Paenibacillus</taxon>
    </lineage>
</organism>
<accession>A0ABY5S525</accession>
<dbReference type="RefSeq" id="WP_258385089.1">
    <property type="nucleotide sequence ID" value="NZ_CP091430.1"/>
</dbReference>
<dbReference type="NCBIfam" id="TIGR02937">
    <property type="entry name" value="sigma70-ECF"/>
    <property type="match status" value="1"/>
</dbReference>
<dbReference type="SUPFAM" id="SSF88659">
    <property type="entry name" value="Sigma3 and sigma4 domains of RNA polymerase sigma factors"/>
    <property type="match status" value="1"/>
</dbReference>
<dbReference type="InterPro" id="IPR014284">
    <property type="entry name" value="RNA_pol_sigma-70_dom"/>
</dbReference>
<proteinExistence type="inferred from homology"/>
<dbReference type="Pfam" id="PF08281">
    <property type="entry name" value="Sigma70_r4_2"/>
    <property type="match status" value="1"/>
</dbReference>
<evidence type="ECO:0000256" key="2">
    <source>
        <dbReference type="ARBA" id="ARBA00023015"/>
    </source>
</evidence>
<comment type="similarity">
    <text evidence="1 6">Belongs to the sigma-70 factor family. ECF subfamily.</text>
</comment>
<feature type="domain" description="RNA polymerase sigma factor 70 region 4 type 2" evidence="8">
    <location>
        <begin position="120"/>
        <end position="171"/>
    </location>
</feature>
<keyword evidence="5 6" id="KW-0804">Transcription</keyword>
<reference evidence="9" key="1">
    <citation type="submission" date="2022-01" db="EMBL/GenBank/DDBJ databases">
        <title>Paenibacillus spongiae sp. nov., isolated from marine sponge.</title>
        <authorList>
            <person name="Li Z."/>
            <person name="Zhang M."/>
        </authorList>
    </citation>
    <scope>NUCLEOTIDE SEQUENCE</scope>
    <source>
        <strain evidence="9">PHS-Z3</strain>
    </source>
</reference>
<dbReference type="InterPro" id="IPR013324">
    <property type="entry name" value="RNA_pol_sigma_r3/r4-like"/>
</dbReference>
<dbReference type="EMBL" id="CP091430">
    <property type="protein sequence ID" value="UVI29002.1"/>
    <property type="molecule type" value="Genomic_DNA"/>
</dbReference>
<dbReference type="Proteomes" id="UP001057877">
    <property type="component" value="Chromosome"/>
</dbReference>
<keyword evidence="2 6" id="KW-0805">Transcription regulation</keyword>